<evidence type="ECO:0000313" key="3">
    <source>
        <dbReference type="Proteomes" id="UP000515838"/>
    </source>
</evidence>
<evidence type="ECO:0000313" key="2">
    <source>
        <dbReference type="EMBL" id="QNN78950.1"/>
    </source>
</evidence>
<accession>A0A7G9TFS5</accession>
<dbReference type="Proteomes" id="UP000515838">
    <property type="component" value="Chromosome"/>
</dbReference>
<dbReference type="NCBIfam" id="TIGR02001">
    <property type="entry name" value="gcw_chp"/>
    <property type="match status" value="1"/>
</dbReference>
<evidence type="ECO:0008006" key="4">
    <source>
        <dbReference type="Google" id="ProtNLM"/>
    </source>
</evidence>
<feature type="signal peptide" evidence="1">
    <location>
        <begin position="1"/>
        <end position="34"/>
    </location>
</feature>
<evidence type="ECO:0000256" key="1">
    <source>
        <dbReference type="SAM" id="SignalP"/>
    </source>
</evidence>
<dbReference type="AlphaFoldDB" id="A0A7G9TFS5"/>
<keyword evidence="1" id="KW-0732">Signal</keyword>
<proteinExistence type="predicted"/>
<dbReference type="InterPro" id="IPR010239">
    <property type="entry name" value="CHP02001"/>
</dbReference>
<dbReference type="GeneID" id="81470502"/>
<feature type="chain" id="PRO_5028878171" description="Outer membrane beta-barrel protein" evidence="1">
    <location>
        <begin position="35"/>
        <end position="240"/>
    </location>
</feature>
<organism evidence="2 3">
    <name type="scientific">Pseudoxanthomonas mexicana</name>
    <dbReference type="NCBI Taxonomy" id="128785"/>
    <lineage>
        <taxon>Bacteria</taxon>
        <taxon>Pseudomonadati</taxon>
        <taxon>Pseudomonadota</taxon>
        <taxon>Gammaproteobacteria</taxon>
        <taxon>Lysobacterales</taxon>
        <taxon>Lysobacteraceae</taxon>
        <taxon>Pseudoxanthomonas</taxon>
    </lineage>
</organism>
<reference evidence="2 3" key="1">
    <citation type="submission" date="2020-08" db="EMBL/GenBank/DDBJ databases">
        <title>Streptomycin Non-resistant strain, P. mexicana.</title>
        <authorList>
            <person name="Ganesh-Kumar S."/>
            <person name="Zhe T."/>
            <person name="Yu Z."/>
            <person name="Min Y."/>
        </authorList>
    </citation>
    <scope>NUCLEOTIDE SEQUENCE [LARGE SCALE GENOMIC DNA]</scope>
    <source>
        <strain evidence="2 3">GTZY2</strain>
    </source>
</reference>
<dbReference type="EMBL" id="CP060731">
    <property type="protein sequence ID" value="QNN78950.1"/>
    <property type="molecule type" value="Genomic_DNA"/>
</dbReference>
<sequence length="240" mass="25506">MSFISFASRRRVPALVVSSLAAGLLLAAVSSATAATFTGSGAISTDYVWRGTTQTHGDPAVQAGFKAAADNGLYGAIWGSNVEFAPETKASSEIDVAVGWGGTLSEDWALDVNLTHYRYPSTTVDLNWTEAIGTLTWKQNYWAQLGYSTEALATDEAGAYAQLGARLPLSEQVRLEAAAGYYWLDDAYDDSYAHAQLGAVWAFKAPFELRVTAHATDSSAKTLFPGLAGSRVEAALQASF</sequence>
<dbReference type="Pfam" id="PF09694">
    <property type="entry name" value="Gcw_chp"/>
    <property type="match status" value="1"/>
</dbReference>
<name>A0A7G9TFS5_PSEMX</name>
<protein>
    <recommendedName>
        <fullName evidence="4">Outer membrane beta-barrel protein</fullName>
    </recommendedName>
</protein>
<gene>
    <name evidence="2" type="ORF">IAE60_05950</name>
</gene>
<dbReference type="RefSeq" id="WP_187574234.1">
    <property type="nucleotide sequence ID" value="NZ_CP060731.1"/>
</dbReference>